<keyword evidence="2" id="KW-1133">Transmembrane helix</keyword>
<dbReference type="GO" id="GO:0005886">
    <property type="term" value="C:plasma membrane"/>
    <property type="evidence" value="ECO:0007669"/>
    <property type="project" value="UniProtKB-SubCell"/>
</dbReference>
<evidence type="ECO:0000256" key="1">
    <source>
        <dbReference type="PIRNR" id="PIRNR038973"/>
    </source>
</evidence>
<name>A0A0A5G4E9_9BACI</name>
<comment type="function">
    <text evidence="1">Required for complete septum migration and engulfment of the forespore compartment during sporulation. Required for stabilizing and recruiting of SpoIIP to the septal membrane.</text>
</comment>
<dbReference type="RefSeq" id="WP_036834959.1">
    <property type="nucleotide sequence ID" value="NZ_AVPG01000017.1"/>
</dbReference>
<keyword evidence="1" id="KW-0749">Sporulation</keyword>
<dbReference type="STRING" id="1385512.N784_06350"/>
<evidence type="ECO:0000256" key="2">
    <source>
        <dbReference type="SAM" id="Phobius"/>
    </source>
</evidence>
<dbReference type="NCBIfam" id="TIGR02831">
    <property type="entry name" value="spo_II_M"/>
    <property type="match status" value="1"/>
</dbReference>
<evidence type="ECO:0000313" key="4">
    <source>
        <dbReference type="Proteomes" id="UP000030401"/>
    </source>
</evidence>
<feature type="transmembrane region" description="Helical" evidence="2">
    <location>
        <begin position="174"/>
        <end position="194"/>
    </location>
</feature>
<comment type="subunit">
    <text evidence="1">Component of the MPD complex composed of SpoIIM, SpoIIP and SpoIID.</text>
</comment>
<keyword evidence="1" id="KW-1003">Cell membrane</keyword>
<reference evidence="3 4" key="1">
    <citation type="submission" date="2013-08" db="EMBL/GenBank/DDBJ databases">
        <authorList>
            <person name="Huang J."/>
            <person name="Wang G."/>
        </authorList>
    </citation>
    <scope>NUCLEOTIDE SEQUENCE [LARGE SCALE GENOMIC DNA]</scope>
    <source>
        <strain evidence="3 4">JSM 072002</strain>
    </source>
</reference>
<dbReference type="Pfam" id="PF01944">
    <property type="entry name" value="SpoIIM"/>
    <property type="match status" value="1"/>
</dbReference>
<dbReference type="GO" id="GO:0030435">
    <property type="term" value="P:sporulation resulting in formation of a cellular spore"/>
    <property type="evidence" value="ECO:0007669"/>
    <property type="project" value="UniProtKB-KW"/>
</dbReference>
<dbReference type="OrthoDB" id="2065033at2"/>
<dbReference type="PIRSF" id="PIRSF038973">
    <property type="entry name" value="SpoIIM"/>
    <property type="match status" value="1"/>
</dbReference>
<proteinExistence type="predicted"/>
<feature type="transmembrane region" description="Helical" evidence="2">
    <location>
        <begin position="108"/>
        <end position="130"/>
    </location>
</feature>
<keyword evidence="1 2" id="KW-0472">Membrane</keyword>
<keyword evidence="4" id="KW-1185">Reference proteome</keyword>
<dbReference type="eggNOG" id="COG1300">
    <property type="taxonomic scope" value="Bacteria"/>
</dbReference>
<accession>A0A0A5G4E9</accession>
<dbReference type="Proteomes" id="UP000030401">
    <property type="component" value="Unassembled WGS sequence"/>
</dbReference>
<protein>
    <recommendedName>
        <fullName evidence="1">Stage II sporulation protein M</fullName>
    </recommendedName>
</protein>
<feature type="transmembrane region" description="Helical" evidence="2">
    <location>
        <begin position="16"/>
        <end position="37"/>
    </location>
</feature>
<organism evidence="3 4">
    <name type="scientific">Pontibacillus litoralis JSM 072002</name>
    <dbReference type="NCBI Taxonomy" id="1385512"/>
    <lineage>
        <taxon>Bacteria</taxon>
        <taxon>Bacillati</taxon>
        <taxon>Bacillota</taxon>
        <taxon>Bacilli</taxon>
        <taxon>Bacillales</taxon>
        <taxon>Bacillaceae</taxon>
        <taxon>Pontibacillus</taxon>
    </lineage>
</organism>
<gene>
    <name evidence="3" type="ORF">N784_06350</name>
</gene>
<keyword evidence="1 2" id="KW-0812">Transmembrane</keyword>
<comment type="subcellular location">
    <subcellularLocation>
        <location evidence="1">Cell membrane</location>
        <topology evidence="1">Multi-pass membrane protein</topology>
    </subcellularLocation>
    <text evidence="1">Localizes to the sporulation septum and to the second division site within the mother cell. Before the start of engulfment localizes to the septal midpoint, then spreads throughout the septum prior to becoming enriched at the leading edge of the engulfing membrane, where it remains until the completion of membrane migration. Some remain partially trapped at the septum during engulfment and upon completion of engulfment become dispersed in the outer forespore membrane. Localization of the MPD complex to the septal membrane is dependent on SpoIIB.</text>
</comment>
<dbReference type="InterPro" id="IPR014196">
    <property type="entry name" value="SpoIIM"/>
</dbReference>
<evidence type="ECO:0000313" key="3">
    <source>
        <dbReference type="EMBL" id="KGX85988.1"/>
    </source>
</evidence>
<feature type="transmembrane region" description="Helical" evidence="2">
    <location>
        <begin position="81"/>
        <end position="102"/>
    </location>
</feature>
<dbReference type="InterPro" id="IPR002798">
    <property type="entry name" value="SpoIIM-like"/>
</dbReference>
<dbReference type="AlphaFoldDB" id="A0A0A5G4E9"/>
<feature type="transmembrane region" description="Helical" evidence="2">
    <location>
        <begin position="137"/>
        <end position="162"/>
    </location>
</feature>
<dbReference type="EMBL" id="AVPG01000017">
    <property type="protein sequence ID" value="KGX85988.1"/>
    <property type="molecule type" value="Genomic_DNA"/>
</dbReference>
<comment type="caution">
    <text evidence="3">The sequence shown here is derived from an EMBL/GenBank/DDBJ whole genome shotgun (WGS) entry which is preliminary data.</text>
</comment>
<sequence>MYGKGYALSQHVKENASIYVFVSLLFFIGIMFGAIIVNSMNFIQKEDLFFYLDQFFQQMLDDSAASSKSLLRSSFFYHLKYLLFIFLLGLSIIGMPVIWVLIFMKGVMVGFSVGFLVNQMGWYGLLAAAASIAPQNLIIIPVYIVAGSLGMIFSFGLIQKLIAKRSRQPLLPPFIQYSVLFLFLLAVVSVAAILESYVSPIALKAVIQLAYN</sequence>